<organism evidence="2 3">
    <name type="scientific">Polypedilum vanderplanki</name>
    <name type="common">Sleeping chironomid midge</name>
    <dbReference type="NCBI Taxonomy" id="319348"/>
    <lineage>
        <taxon>Eukaryota</taxon>
        <taxon>Metazoa</taxon>
        <taxon>Ecdysozoa</taxon>
        <taxon>Arthropoda</taxon>
        <taxon>Hexapoda</taxon>
        <taxon>Insecta</taxon>
        <taxon>Pterygota</taxon>
        <taxon>Neoptera</taxon>
        <taxon>Endopterygota</taxon>
        <taxon>Diptera</taxon>
        <taxon>Nematocera</taxon>
        <taxon>Chironomoidea</taxon>
        <taxon>Chironomidae</taxon>
        <taxon>Chironominae</taxon>
        <taxon>Polypedilum</taxon>
        <taxon>Polypedilum</taxon>
    </lineage>
</organism>
<dbReference type="Gene3D" id="3.30.450.30">
    <property type="entry name" value="Dynein light chain 2a, cytoplasmic"/>
    <property type="match status" value="1"/>
</dbReference>
<dbReference type="AlphaFoldDB" id="A0A9J6CFX4"/>
<dbReference type="SUPFAM" id="SSF103196">
    <property type="entry name" value="Roadblock/LC7 domain"/>
    <property type="match status" value="1"/>
</dbReference>
<dbReference type="EMBL" id="JADBJN010000001">
    <property type="protein sequence ID" value="KAG5680691.1"/>
    <property type="molecule type" value="Genomic_DNA"/>
</dbReference>
<evidence type="ECO:0000256" key="1">
    <source>
        <dbReference type="SAM" id="MobiDB-lite"/>
    </source>
</evidence>
<gene>
    <name evidence="2" type="ORF">PVAND_010183</name>
</gene>
<protein>
    <submittedName>
        <fullName evidence="2">Uncharacterized protein</fullName>
    </submittedName>
</protein>
<sequence>MSEERPDTRSSANLTVTHETTATTTTASLSESQKMLMHMDNVFNKIIKKHSNLKVMIVAKNERFLKSNYARALQCSACILEFTDKVQLLWQKLFPDEPVEHVRIKGQKDEIFVSFDEILEIG</sequence>
<evidence type="ECO:0000313" key="2">
    <source>
        <dbReference type="EMBL" id="KAG5680691.1"/>
    </source>
</evidence>
<feature type="region of interest" description="Disordered" evidence="1">
    <location>
        <begin position="1"/>
        <end position="29"/>
    </location>
</feature>
<dbReference type="Proteomes" id="UP001107558">
    <property type="component" value="Chromosome 1"/>
</dbReference>
<accession>A0A9J6CFX4</accession>
<keyword evidence="3" id="KW-1185">Reference proteome</keyword>
<reference evidence="2" key="1">
    <citation type="submission" date="2021-03" db="EMBL/GenBank/DDBJ databases">
        <title>Chromosome level genome of the anhydrobiotic midge Polypedilum vanderplanki.</title>
        <authorList>
            <person name="Yoshida Y."/>
            <person name="Kikawada T."/>
            <person name="Gusev O."/>
        </authorList>
    </citation>
    <scope>NUCLEOTIDE SEQUENCE</scope>
    <source>
        <strain evidence="2">NIAS01</strain>
        <tissue evidence="2">Whole body or cell culture</tissue>
    </source>
</reference>
<comment type="caution">
    <text evidence="2">The sequence shown here is derived from an EMBL/GenBank/DDBJ whole genome shotgun (WGS) entry which is preliminary data.</text>
</comment>
<name>A0A9J6CFX4_POLVA</name>
<feature type="compositionally biased region" description="Low complexity" evidence="1">
    <location>
        <begin position="15"/>
        <end position="26"/>
    </location>
</feature>
<proteinExistence type="predicted"/>
<evidence type="ECO:0000313" key="3">
    <source>
        <dbReference type="Proteomes" id="UP001107558"/>
    </source>
</evidence>